<dbReference type="InterPro" id="IPR009045">
    <property type="entry name" value="Zn_M74/Hedgehog-like"/>
</dbReference>
<dbReference type="InterPro" id="IPR052179">
    <property type="entry name" value="DD-CPase-like"/>
</dbReference>
<sequence length="181" mass="18411">MAPTSRATLARRLTALVVAAVLTLAVLTLVGADRLGLGAASAGEVQSPAALEAALVGVDATFADRVSAAHEAAAAAGVPLAITSGARSVAEQQRLFDEGVAEHGSAEAASRWVLPPDRSAHVLGKAVDVGPAEGWRWLGEHGAEQGLCQVYENEPWHFEPLVEPGGTCPGLEPDASHTVGG</sequence>
<accession>A0ABX5VMT1</accession>
<feature type="domain" description="D-alanyl-D-alanine carboxypeptidase-like core" evidence="1">
    <location>
        <begin position="59"/>
        <end position="134"/>
    </location>
</feature>
<reference evidence="2 3" key="1">
    <citation type="submission" date="2019-05" db="EMBL/GenBank/DDBJ databases">
        <title>Georgenia *** sp. nov., and Georgenia *** sp. nov., isolated from the intestinal contents of plateau pika (Ochotona curzoniae) in the Qinghai-Tibet plateau of China.</title>
        <authorList>
            <person name="Tian Z."/>
        </authorList>
    </citation>
    <scope>NUCLEOTIDE SEQUENCE [LARGE SCALE GENOMIC DNA]</scope>
    <source>
        <strain evidence="2 3">Z294</strain>
    </source>
</reference>
<dbReference type="RefSeq" id="WP_139948557.1">
    <property type="nucleotide sequence ID" value="NZ_CP040899.1"/>
</dbReference>
<keyword evidence="3" id="KW-1185">Reference proteome</keyword>
<dbReference type="Gene3D" id="3.30.1380.10">
    <property type="match status" value="1"/>
</dbReference>
<proteinExistence type="predicted"/>
<evidence type="ECO:0000259" key="1">
    <source>
        <dbReference type="Pfam" id="PF02557"/>
    </source>
</evidence>
<evidence type="ECO:0000313" key="2">
    <source>
        <dbReference type="EMBL" id="QDB79530.1"/>
    </source>
</evidence>
<protein>
    <submittedName>
        <fullName evidence="2">Peptidase M15</fullName>
    </submittedName>
</protein>
<dbReference type="InterPro" id="IPR003709">
    <property type="entry name" value="VanY-like_core_dom"/>
</dbReference>
<name>A0ABX5VMT1_9MICO</name>
<dbReference type="EMBL" id="CP040899">
    <property type="protein sequence ID" value="QDB79530.1"/>
    <property type="molecule type" value="Genomic_DNA"/>
</dbReference>
<evidence type="ECO:0000313" key="3">
    <source>
        <dbReference type="Proteomes" id="UP000313948"/>
    </source>
</evidence>
<dbReference type="Proteomes" id="UP000313948">
    <property type="component" value="Chromosome"/>
</dbReference>
<dbReference type="SUPFAM" id="SSF55166">
    <property type="entry name" value="Hedgehog/DD-peptidase"/>
    <property type="match status" value="1"/>
</dbReference>
<organism evidence="2 3">
    <name type="scientific">Georgenia wutianyii</name>
    <dbReference type="NCBI Taxonomy" id="2585135"/>
    <lineage>
        <taxon>Bacteria</taxon>
        <taxon>Bacillati</taxon>
        <taxon>Actinomycetota</taxon>
        <taxon>Actinomycetes</taxon>
        <taxon>Micrococcales</taxon>
        <taxon>Bogoriellaceae</taxon>
        <taxon>Georgenia</taxon>
    </lineage>
</organism>
<gene>
    <name evidence="2" type="ORF">FE251_09200</name>
</gene>
<dbReference type="Pfam" id="PF02557">
    <property type="entry name" value="VanY"/>
    <property type="match status" value="1"/>
</dbReference>
<dbReference type="PANTHER" id="PTHR34385">
    <property type="entry name" value="D-ALANYL-D-ALANINE CARBOXYPEPTIDASE"/>
    <property type="match status" value="1"/>
</dbReference>
<dbReference type="PANTHER" id="PTHR34385:SF1">
    <property type="entry name" value="PEPTIDOGLYCAN L-ALANYL-D-GLUTAMATE ENDOPEPTIDASE CWLK"/>
    <property type="match status" value="1"/>
</dbReference>